<dbReference type="AlphaFoldDB" id="H2ZV62"/>
<dbReference type="GeneTree" id="ENSGT00950000183299"/>
<dbReference type="Proteomes" id="UP000008672">
    <property type="component" value="Unassembled WGS sequence"/>
</dbReference>
<reference evidence="1" key="3">
    <citation type="submission" date="2025-09" db="UniProtKB">
        <authorList>
            <consortium name="Ensembl"/>
        </authorList>
    </citation>
    <scope>IDENTIFICATION</scope>
</reference>
<accession>H2ZV62</accession>
<dbReference type="Ensembl" id="ENSLACT00000001295.1">
    <property type="protein sequence ID" value="ENSLACP00000001283.1"/>
    <property type="gene ID" value="ENSLACG00000001150.1"/>
</dbReference>
<protein>
    <submittedName>
        <fullName evidence="1">Uncharacterized protein</fullName>
    </submittedName>
</protein>
<keyword evidence="2" id="KW-1185">Reference proteome</keyword>
<dbReference type="InParanoid" id="H2ZV62"/>
<organism evidence="1 2">
    <name type="scientific">Latimeria chalumnae</name>
    <name type="common">Coelacanth</name>
    <dbReference type="NCBI Taxonomy" id="7897"/>
    <lineage>
        <taxon>Eukaryota</taxon>
        <taxon>Metazoa</taxon>
        <taxon>Chordata</taxon>
        <taxon>Craniata</taxon>
        <taxon>Vertebrata</taxon>
        <taxon>Euteleostomi</taxon>
        <taxon>Coelacanthiformes</taxon>
        <taxon>Coelacanthidae</taxon>
        <taxon>Latimeria</taxon>
    </lineage>
</organism>
<evidence type="ECO:0000313" key="2">
    <source>
        <dbReference type="Proteomes" id="UP000008672"/>
    </source>
</evidence>
<reference evidence="2" key="1">
    <citation type="submission" date="2011-08" db="EMBL/GenBank/DDBJ databases">
        <title>The draft genome of Latimeria chalumnae.</title>
        <authorList>
            <person name="Di Palma F."/>
            <person name="Alfoldi J."/>
            <person name="Johnson J."/>
            <person name="Berlin A."/>
            <person name="Gnerre S."/>
            <person name="Jaffe D."/>
            <person name="MacCallum I."/>
            <person name="Young S."/>
            <person name="Walker B.J."/>
            <person name="Lander E."/>
            <person name="Lindblad-Toh K."/>
        </authorList>
    </citation>
    <scope>NUCLEOTIDE SEQUENCE [LARGE SCALE GENOMIC DNA]</scope>
    <source>
        <strain evidence="2">Wild caught</strain>
    </source>
</reference>
<dbReference type="OMA" id="RIPHQIF"/>
<reference evidence="1" key="2">
    <citation type="submission" date="2025-08" db="UniProtKB">
        <authorList>
            <consortium name="Ensembl"/>
        </authorList>
    </citation>
    <scope>IDENTIFICATION</scope>
</reference>
<sequence length="154" mass="18218">DIQEKNSVIVRNEVTFQAELPGIEYFILQAQLKWTGQLVRMPHHRIPHQIFFGQLKEGRRHRGVPQKHFKDFLKSNLKKCHIEPQQLETLASDRQKWHELCRSGLQDFKAERILELNQKWEWHTAKITLQASNHICLHCDRSCTSRAGLLAHIR</sequence>
<proteinExistence type="predicted"/>
<dbReference type="EMBL" id="AFYH01195807">
    <property type="status" value="NOT_ANNOTATED_CDS"/>
    <property type="molecule type" value="Genomic_DNA"/>
</dbReference>
<name>H2ZV62_LATCH</name>
<evidence type="ECO:0000313" key="1">
    <source>
        <dbReference type="Ensembl" id="ENSLACP00000001283.1"/>
    </source>
</evidence>
<dbReference type="HOGENOM" id="CLU_102580_0_0_1"/>